<reference evidence="2 3" key="1">
    <citation type="journal article" date="2016" name="BMC Genomics">
        <title>Genome sequencing and secondary metabolism of the postharvest pathogen Penicillium griseofulvum.</title>
        <authorList>
            <person name="Banani H."/>
            <person name="Marcet-Houben M."/>
            <person name="Ballester A.R."/>
            <person name="Abbruscato P."/>
            <person name="Gonzalez-Candelas L."/>
            <person name="Gabaldon T."/>
            <person name="Spadaro D."/>
        </authorList>
    </citation>
    <scope>NUCLEOTIDE SEQUENCE [LARGE SCALE GENOMIC DNA]</scope>
    <source>
        <strain evidence="2 3">PG3</strain>
    </source>
</reference>
<comment type="caution">
    <text evidence="2">The sequence shown here is derived from an EMBL/GenBank/DDBJ whole genome shotgun (WGS) entry which is preliminary data.</text>
</comment>
<feature type="compositionally biased region" description="Polar residues" evidence="1">
    <location>
        <begin position="55"/>
        <end position="64"/>
    </location>
</feature>
<dbReference type="Proteomes" id="UP000070168">
    <property type="component" value="Unassembled WGS sequence"/>
</dbReference>
<dbReference type="GeneID" id="63708011"/>
<gene>
    <name evidence="2" type="ORF">PGRI_049980</name>
</gene>
<evidence type="ECO:0000313" key="2">
    <source>
        <dbReference type="EMBL" id="KXG46142.1"/>
    </source>
</evidence>
<organism evidence="2 3">
    <name type="scientific">Penicillium patulum</name>
    <name type="common">Penicillium griseofulvum</name>
    <dbReference type="NCBI Taxonomy" id="5078"/>
    <lineage>
        <taxon>Eukaryota</taxon>
        <taxon>Fungi</taxon>
        <taxon>Dikarya</taxon>
        <taxon>Ascomycota</taxon>
        <taxon>Pezizomycotina</taxon>
        <taxon>Eurotiomycetes</taxon>
        <taxon>Eurotiomycetidae</taxon>
        <taxon>Eurotiales</taxon>
        <taxon>Aspergillaceae</taxon>
        <taxon>Penicillium</taxon>
    </lineage>
</organism>
<dbReference type="OMA" id="YRIMILH"/>
<accession>A0A135LAW4</accession>
<dbReference type="RefSeq" id="XP_040644678.1">
    <property type="nucleotide sequence ID" value="XM_040792711.1"/>
</dbReference>
<protein>
    <submittedName>
        <fullName evidence="2">Uncharacterized protein</fullName>
    </submittedName>
</protein>
<evidence type="ECO:0000313" key="3">
    <source>
        <dbReference type="Proteomes" id="UP000070168"/>
    </source>
</evidence>
<keyword evidence="3" id="KW-1185">Reference proteome</keyword>
<dbReference type="AlphaFoldDB" id="A0A135LAW4"/>
<name>A0A135LAW4_PENPA</name>
<proteinExistence type="predicted"/>
<dbReference type="OrthoDB" id="4450707at2759"/>
<feature type="compositionally biased region" description="Low complexity" evidence="1">
    <location>
        <begin position="351"/>
        <end position="361"/>
    </location>
</feature>
<sequence length="523" mass="57199">MADNIVHEVAEQLEVLTAQSPAARNASLVSAVCVEVTGSATQGAVSNAPDDIDGQVSTPTSSDMTDLDEALLEDPTAPANVSQPVPPGTHFINPTAPRVSYHLSASGELTIAEEKETSKPTAAAPERRPSPPAAFLSFDRVAKGLPPNLPTTPGKSSVQPPSLAVERILGPKQPIPGRILELLEEWHEGDPDTEHPAALAGRAPSTWKNFQAFNEDGDECEISIFQITLKFQARRALSYRIMILHAQNGPEELVVFGTPRPKLAGRLAKGIRGLYLLDWLELEKKGVVRACGLKLWRSADENKILFNPYMFDNAGKCTRLTRPKDIFNPPPSTSTPKKQSDSIEDTEDVESSSSEPVLSPLRSRRQVSSSISKGNKEDEDKTPLASRQSWGETVSPTPTSKTRYESRSLGSPIRPPRKRRRSTWGSNDNAIAPIRYKLMSDVSDQVRIFNTDDAKLVFQKAREFYKGIDNRTGLLCTVPGVEGVRYVGEGCVDEFNILQEDVRKTAGPGDEARVVEVKPAMEF</sequence>
<feature type="region of interest" description="Disordered" evidence="1">
    <location>
        <begin position="321"/>
        <end position="426"/>
    </location>
</feature>
<feature type="compositionally biased region" description="Polar residues" evidence="1">
    <location>
        <begin position="385"/>
        <end position="401"/>
    </location>
</feature>
<feature type="region of interest" description="Disordered" evidence="1">
    <location>
        <begin position="112"/>
        <end position="133"/>
    </location>
</feature>
<dbReference type="EMBL" id="LHQR01000069">
    <property type="protein sequence ID" value="KXG46142.1"/>
    <property type="molecule type" value="Genomic_DNA"/>
</dbReference>
<feature type="region of interest" description="Disordered" evidence="1">
    <location>
        <begin position="43"/>
        <end position="64"/>
    </location>
</feature>
<evidence type="ECO:0000256" key="1">
    <source>
        <dbReference type="SAM" id="MobiDB-lite"/>
    </source>
</evidence>